<name>A0ABZ1YGJ1_9ACTN</name>
<proteinExistence type="predicted"/>
<organism evidence="1">
    <name type="scientific">Streptomyces althioticus</name>
    <dbReference type="NCBI Taxonomy" id="83380"/>
    <lineage>
        <taxon>Bacteria</taxon>
        <taxon>Bacillati</taxon>
        <taxon>Actinomycetota</taxon>
        <taxon>Actinomycetes</taxon>
        <taxon>Kitasatosporales</taxon>
        <taxon>Streptomycetaceae</taxon>
        <taxon>Streptomyces</taxon>
        <taxon>Streptomyces althioticus group</taxon>
    </lineage>
</organism>
<dbReference type="EMBL" id="CP109207">
    <property type="protein sequence ID" value="WUU57786.1"/>
    <property type="molecule type" value="Genomic_DNA"/>
</dbReference>
<sequence>MIDYDESGALVIQVGEGFPLSEPVRPYEDDPTLHFLVTAHGRWGSVATAVETWGGDGLDTFLASLAEDFRGWQGERTWHSLCHDLTLSAEHRSGGYVQLRWVISDGEPAEEWRFETSTWHQAGEDMRTLAADIRAFIASDAD</sequence>
<accession>A0ABZ1YGJ1</accession>
<gene>
    <name evidence="1" type="ORF">OIE82_33355</name>
</gene>
<evidence type="ECO:0000313" key="1">
    <source>
        <dbReference type="EMBL" id="WUU57786.1"/>
    </source>
</evidence>
<dbReference type="InterPro" id="IPR046196">
    <property type="entry name" value="DUF6228"/>
</dbReference>
<reference evidence="1" key="1">
    <citation type="submission" date="2022-10" db="EMBL/GenBank/DDBJ databases">
        <title>The complete genomes of actinobacterial strains from the NBC collection.</title>
        <authorList>
            <person name="Joergensen T.S."/>
            <person name="Alvarez Arevalo M."/>
            <person name="Sterndorff E.B."/>
            <person name="Faurdal D."/>
            <person name="Vuksanovic O."/>
            <person name="Mourched A.-S."/>
            <person name="Charusanti P."/>
            <person name="Shaw S."/>
            <person name="Blin K."/>
            <person name="Weber T."/>
        </authorList>
    </citation>
    <scope>NUCLEOTIDE SEQUENCE [LARGE SCALE GENOMIC DNA]</scope>
    <source>
        <strain evidence="1">NBC 01686</strain>
    </source>
</reference>
<protein>
    <submittedName>
        <fullName evidence="1">DUF6228 family protein</fullName>
    </submittedName>
</protein>
<dbReference type="Pfam" id="PF19739">
    <property type="entry name" value="DUF6228"/>
    <property type="match status" value="1"/>
</dbReference>
<dbReference type="RefSeq" id="WP_370403072.1">
    <property type="nucleotide sequence ID" value="NZ_CP109207.1"/>
</dbReference>